<dbReference type="CDD" id="cd05233">
    <property type="entry name" value="SDR_c"/>
    <property type="match status" value="1"/>
</dbReference>
<dbReference type="PANTHER" id="PTHR43639">
    <property type="entry name" value="OXIDOREDUCTASE, SHORT-CHAIN DEHYDROGENASE/REDUCTASE FAMILY (AFU_ORTHOLOGUE AFUA_5G02870)"/>
    <property type="match status" value="1"/>
</dbReference>
<dbReference type="PRINTS" id="PR00080">
    <property type="entry name" value="SDRFAMILY"/>
</dbReference>
<dbReference type="InterPro" id="IPR036291">
    <property type="entry name" value="NAD(P)-bd_dom_sf"/>
</dbReference>
<dbReference type="InterPro" id="IPR020904">
    <property type="entry name" value="Sc_DH/Rdtase_CS"/>
</dbReference>
<sequence>MGTLDGKVAIITGAGGGVGRGIATALAKEGTAVAVIDINGDGAKQTVGLIEAASATGLAITADISDSAAVDSAVADVVDRFGTVDILVNNAQASRSGVPLAEVTDADLDLAFGTGPRACFYFMRACFPYLKDGYGRVINLRSASELLGMAGYATYVSTKGAIGALTRSAAREWGALGITVNCIAPGVMTPGAEAHFKANPDDYKAVVATMSIPRFGDAEGDVGRAAVFLAGPDASYITGTTLSVDGGGAFYA</sequence>
<dbReference type="FunFam" id="3.40.50.720:FF:000084">
    <property type="entry name" value="Short-chain dehydrogenase reductase"/>
    <property type="match status" value="1"/>
</dbReference>
<keyword evidence="2" id="KW-0560">Oxidoreductase</keyword>
<dbReference type="SUPFAM" id="SSF51735">
    <property type="entry name" value="NAD(P)-binding Rossmann-fold domains"/>
    <property type="match status" value="1"/>
</dbReference>
<dbReference type="PANTHER" id="PTHR43639:SF1">
    <property type="entry name" value="SHORT-CHAIN DEHYDROGENASE_REDUCTASE FAMILY PROTEIN"/>
    <property type="match status" value="1"/>
</dbReference>
<gene>
    <name evidence="3" type="ORF">B0I29_120169</name>
</gene>
<dbReference type="InterPro" id="IPR002347">
    <property type="entry name" value="SDR_fam"/>
</dbReference>
<comment type="similarity">
    <text evidence="1">Belongs to the short-chain dehydrogenases/reductases (SDR) family.</text>
</comment>
<keyword evidence="4" id="KW-1185">Reference proteome</keyword>
<accession>A0A327ZA42</accession>
<proteinExistence type="inferred from homology"/>
<reference evidence="3 4" key="1">
    <citation type="submission" date="2018-06" db="EMBL/GenBank/DDBJ databases">
        <title>Genomic Encyclopedia of Type Strains, Phase III (KMG-III): the genomes of soil and plant-associated and newly described type strains.</title>
        <authorList>
            <person name="Whitman W."/>
        </authorList>
    </citation>
    <scope>NUCLEOTIDE SEQUENCE [LARGE SCALE GENOMIC DNA]</scope>
    <source>
        <strain evidence="3 4">CGMCC 4.7090</strain>
    </source>
</reference>
<dbReference type="AlphaFoldDB" id="A0A327ZA42"/>
<dbReference type="OrthoDB" id="3542748at2"/>
<evidence type="ECO:0000256" key="1">
    <source>
        <dbReference type="ARBA" id="ARBA00006484"/>
    </source>
</evidence>
<dbReference type="Gene3D" id="3.40.50.720">
    <property type="entry name" value="NAD(P)-binding Rossmann-like Domain"/>
    <property type="match status" value="1"/>
</dbReference>
<comment type="caution">
    <text evidence="3">The sequence shown here is derived from an EMBL/GenBank/DDBJ whole genome shotgun (WGS) entry which is preliminary data.</text>
</comment>
<protein>
    <submittedName>
        <fullName evidence="3">NAD(P)-dependent dehydrogenase (Short-subunit alcohol dehydrogenase family)</fullName>
    </submittedName>
</protein>
<dbReference type="Pfam" id="PF13561">
    <property type="entry name" value="adh_short_C2"/>
    <property type="match status" value="1"/>
</dbReference>
<evidence type="ECO:0000313" key="3">
    <source>
        <dbReference type="EMBL" id="RAK28401.1"/>
    </source>
</evidence>
<evidence type="ECO:0000313" key="4">
    <source>
        <dbReference type="Proteomes" id="UP000249341"/>
    </source>
</evidence>
<dbReference type="RefSeq" id="WP_111653535.1">
    <property type="nucleotide sequence ID" value="NZ_JACHWI010000002.1"/>
</dbReference>
<evidence type="ECO:0000256" key="2">
    <source>
        <dbReference type="ARBA" id="ARBA00023002"/>
    </source>
</evidence>
<dbReference type="GO" id="GO:0016491">
    <property type="term" value="F:oxidoreductase activity"/>
    <property type="evidence" value="ECO:0007669"/>
    <property type="project" value="UniProtKB-KW"/>
</dbReference>
<dbReference type="PROSITE" id="PS00061">
    <property type="entry name" value="ADH_SHORT"/>
    <property type="match status" value="1"/>
</dbReference>
<organism evidence="3 4">
    <name type="scientific">Actinoplanes lutulentus</name>
    <dbReference type="NCBI Taxonomy" id="1287878"/>
    <lineage>
        <taxon>Bacteria</taxon>
        <taxon>Bacillati</taxon>
        <taxon>Actinomycetota</taxon>
        <taxon>Actinomycetes</taxon>
        <taxon>Micromonosporales</taxon>
        <taxon>Micromonosporaceae</taxon>
        <taxon>Actinoplanes</taxon>
    </lineage>
</organism>
<dbReference type="EMBL" id="QLMJ01000020">
    <property type="protein sequence ID" value="RAK28401.1"/>
    <property type="molecule type" value="Genomic_DNA"/>
</dbReference>
<name>A0A327ZA42_9ACTN</name>
<dbReference type="Proteomes" id="UP000249341">
    <property type="component" value="Unassembled WGS sequence"/>
</dbReference>
<dbReference type="PRINTS" id="PR00081">
    <property type="entry name" value="GDHRDH"/>
</dbReference>